<evidence type="ECO:0008006" key="4">
    <source>
        <dbReference type="Google" id="ProtNLM"/>
    </source>
</evidence>
<evidence type="ECO:0000256" key="1">
    <source>
        <dbReference type="SAM" id="SignalP"/>
    </source>
</evidence>
<keyword evidence="1" id="KW-0732">Signal</keyword>
<protein>
    <recommendedName>
        <fullName evidence="4">Periplasmic chaperone for outer membrane proteins Skp</fullName>
    </recommendedName>
</protein>
<reference evidence="2 3" key="1">
    <citation type="submission" date="2015-07" db="EMBL/GenBank/DDBJ databases">
        <title>Draft genome of Enhydrobacter aerosaccus.</title>
        <authorList>
            <person name="Wang X."/>
        </authorList>
    </citation>
    <scope>NUCLEOTIDE SEQUENCE [LARGE SCALE GENOMIC DNA]</scope>
    <source>
        <strain evidence="2 3">CGMCC9176</strain>
    </source>
</reference>
<dbReference type="EMBL" id="LGSW01000006">
    <property type="protein sequence ID" value="KND21746.1"/>
    <property type="molecule type" value="Genomic_DNA"/>
</dbReference>
<name>A0ABR5IL82_9HYPH</name>
<keyword evidence="3" id="KW-1185">Reference proteome</keyword>
<organism evidence="2 3">
    <name type="scientific">Enhydrobacter aerosaccus</name>
    <dbReference type="NCBI Taxonomy" id="225324"/>
    <lineage>
        <taxon>Bacteria</taxon>
        <taxon>Pseudomonadati</taxon>
        <taxon>Pseudomonadota</taxon>
        <taxon>Alphaproteobacteria</taxon>
        <taxon>Hyphomicrobiales</taxon>
        <taxon>Enhydrobacter</taxon>
    </lineage>
</organism>
<comment type="caution">
    <text evidence="2">The sequence shown here is derived from an EMBL/GenBank/DDBJ whole genome shotgun (WGS) entry which is preliminary data.</text>
</comment>
<proteinExistence type="predicted"/>
<gene>
    <name evidence="2" type="ORF">AFK20_08425</name>
</gene>
<feature type="chain" id="PRO_5045949980" description="Periplasmic chaperone for outer membrane proteins Skp" evidence="1">
    <location>
        <begin position="27"/>
        <end position="191"/>
    </location>
</feature>
<dbReference type="Proteomes" id="UP000053900">
    <property type="component" value="Unassembled WGS sequence"/>
</dbReference>
<evidence type="ECO:0000313" key="3">
    <source>
        <dbReference type="Proteomes" id="UP000053900"/>
    </source>
</evidence>
<feature type="signal peptide" evidence="1">
    <location>
        <begin position="1"/>
        <end position="26"/>
    </location>
</feature>
<evidence type="ECO:0000313" key="2">
    <source>
        <dbReference type="EMBL" id="KND21746.1"/>
    </source>
</evidence>
<accession>A0ABR5IL82</accession>
<sequence>MHPKMLTALTLAVLGSVVTHVGAAHAAPTNPTPARAANQTAPTLLQQNLLTLIKAGQAMEAETQVKQAEIEKKYQPKVAEAKTDAQKAAIQTQFLNEVIAYKSYQKQKFAAIKLTEPSVSNLRDQYIETLNSDIAAAQIVIANPKPTADSKKKFAEQLTKSKNLTLAVRNGLETLMKKAGFKKQVLQPKTK</sequence>